<keyword evidence="6" id="KW-0269">Exonuclease</keyword>
<name>A0ABP4E6C6_9ACTN</name>
<reference evidence="12" key="1">
    <citation type="journal article" date="2019" name="Int. J. Syst. Evol. Microbiol.">
        <title>The Global Catalogue of Microorganisms (GCM) 10K type strain sequencing project: providing services to taxonomists for standard genome sequencing and annotation.</title>
        <authorList>
            <consortium name="The Broad Institute Genomics Platform"/>
            <consortium name="The Broad Institute Genome Sequencing Center for Infectious Disease"/>
            <person name="Wu L."/>
            <person name="Ma J."/>
        </authorList>
    </citation>
    <scope>NUCLEOTIDE SEQUENCE [LARGE SCALE GENOMIC DNA]</scope>
    <source>
        <strain evidence="12">JCM 13008</strain>
    </source>
</reference>
<dbReference type="PANTHER" id="PTHR30591:SF1">
    <property type="entry name" value="RECBCD ENZYME SUBUNIT RECC"/>
    <property type="match status" value="1"/>
</dbReference>
<keyword evidence="5" id="KW-0347">Helicase</keyword>
<dbReference type="Proteomes" id="UP001501581">
    <property type="component" value="Unassembled WGS sequence"/>
</dbReference>
<evidence type="ECO:0000256" key="8">
    <source>
        <dbReference type="ARBA" id="ARBA00023125"/>
    </source>
</evidence>
<sequence length="997" mass="107223">MTRFETTGYGAAALDTLAAVVSELKAADPLRSVTIIAPNNISAIVARRHLAHVKSIAAVEVTTLPRHAELHVAHLMAGRRPATGPITVAAWRAALAKNPGAFAETAEHPQTLAALARAHRELRDLSTDELDTVVSATPLSADVVRLHREVADSLAPDWYDETDLLAAAAAALTTSAPTVLYLPQRLTRAEQAVLTRIAEITELVVITALTGDAAADRVVTSGLEPLGFTTVEVATPPPASRIITASDSDDEVRRVVREVVRTLTTVPAHRVAVLYSSKQPYSRLLHEQLSATGIAINGPGSRNSEERSVTRAFLDLLALSEKGLPRAAFFQAVSSAPLRDFTGARLPVARWERISRDAWVVSGDDWDVRLALHGKRRELDLEAAAALSTFATTLLTRFDDAATATTWADLSAWTLQLFEALVGDVEQLTFLPPEEKYAATALVSAVHGLRSLDTAGTPASLGVLREVLAQQMTSAVPRVGKFGEGVLVAPLSAAVGLTADVTFIVGLSEDLCPGRQHDDPLLPDRVRVRVNSLPVLRDRVDEVRRHLLAAFASAPEVVATFPRGDLRRTTGRLPSRWLLPTLRLLANRPDLTASEWESAPPVGTVQHARSYAEQLLHTDVLATAQEWRTRAAAAGVLSDAVTDLGTRVIEERASEAFTRFDGNLAGASGLPDYAAGLESISASGLEKFAGCPHTFFVERLLGVRPIENPEELVRIKPSDLGTFLHQCMEELVLAATDDATIPTAGAPWTESHRARLVQIATAKATAYEAQGLTGHPRLWGEDRQRLMATLHAMLDADDAWRSANGTGIWKAELGFGEGNLAPDVEVPIPGGTVRMNGSADRVDVADGRIFVIDIKSGKPNEYKKISRDDPTVGGTKLQLPVYAYAAQAAHLEHTGTTLPVTAAYWFVHRSSDRVELEITEDVKTGYATALRAITSAIKGGLFPSRPPANDDYIWVQCAHCNPDGLGYRTRAKWIAIANLPELADVTYPLGTPGGTDD</sequence>
<evidence type="ECO:0000256" key="1">
    <source>
        <dbReference type="ARBA" id="ARBA00022722"/>
    </source>
</evidence>
<keyword evidence="1" id="KW-0540">Nuclease</keyword>
<accession>A0ABP4E6C6</accession>
<keyword evidence="2" id="KW-0547">Nucleotide-binding</keyword>
<dbReference type="SUPFAM" id="SSF52540">
    <property type="entry name" value="P-loop containing nucleoside triphosphate hydrolases"/>
    <property type="match status" value="1"/>
</dbReference>
<evidence type="ECO:0000256" key="6">
    <source>
        <dbReference type="ARBA" id="ARBA00022839"/>
    </source>
</evidence>
<evidence type="ECO:0000256" key="3">
    <source>
        <dbReference type="ARBA" id="ARBA00022763"/>
    </source>
</evidence>
<keyword evidence="3" id="KW-0227">DNA damage</keyword>
<keyword evidence="12" id="KW-1185">Reference proteome</keyword>
<evidence type="ECO:0000313" key="12">
    <source>
        <dbReference type="Proteomes" id="UP001501581"/>
    </source>
</evidence>
<evidence type="ECO:0000256" key="7">
    <source>
        <dbReference type="ARBA" id="ARBA00022840"/>
    </source>
</evidence>
<evidence type="ECO:0000256" key="5">
    <source>
        <dbReference type="ARBA" id="ARBA00022806"/>
    </source>
</evidence>
<dbReference type="Gene3D" id="3.40.50.300">
    <property type="entry name" value="P-loop containing nucleotide triphosphate hydrolases"/>
    <property type="match status" value="1"/>
</dbReference>
<keyword evidence="9" id="KW-0234">DNA repair</keyword>
<feature type="domain" description="PD-(D/E)XK endonuclease-like" evidence="10">
    <location>
        <begin position="679"/>
        <end position="961"/>
    </location>
</feature>
<keyword evidence="4" id="KW-0378">Hydrolase</keyword>
<protein>
    <recommendedName>
        <fullName evidence="10">PD-(D/E)XK endonuclease-like domain-containing protein</fullName>
    </recommendedName>
</protein>
<evidence type="ECO:0000256" key="2">
    <source>
        <dbReference type="ARBA" id="ARBA00022741"/>
    </source>
</evidence>
<dbReference type="PANTHER" id="PTHR30591">
    <property type="entry name" value="RECBCD ENZYME SUBUNIT RECC"/>
    <property type="match status" value="1"/>
</dbReference>
<evidence type="ECO:0000259" key="10">
    <source>
        <dbReference type="Pfam" id="PF12705"/>
    </source>
</evidence>
<keyword evidence="8" id="KW-0238">DNA-binding</keyword>
<gene>
    <name evidence="11" type="ORF">GCM10009668_00360</name>
</gene>
<evidence type="ECO:0000313" key="11">
    <source>
        <dbReference type="EMBL" id="GAA1089862.1"/>
    </source>
</evidence>
<comment type="caution">
    <text evidence="11">The sequence shown here is derived from an EMBL/GenBank/DDBJ whole genome shotgun (WGS) entry which is preliminary data.</text>
</comment>
<evidence type="ECO:0000256" key="4">
    <source>
        <dbReference type="ARBA" id="ARBA00022801"/>
    </source>
</evidence>
<dbReference type="EMBL" id="BAAALG010000001">
    <property type="protein sequence ID" value="GAA1089862.1"/>
    <property type="molecule type" value="Genomic_DNA"/>
</dbReference>
<keyword evidence="7" id="KW-0067">ATP-binding</keyword>
<dbReference type="Gene3D" id="1.10.486.10">
    <property type="entry name" value="PCRA, domain 4"/>
    <property type="match status" value="1"/>
</dbReference>
<dbReference type="InterPro" id="IPR027417">
    <property type="entry name" value="P-loop_NTPase"/>
</dbReference>
<proteinExistence type="predicted"/>
<organism evidence="11 12">
    <name type="scientific">Nocardioides dubius</name>
    <dbReference type="NCBI Taxonomy" id="317019"/>
    <lineage>
        <taxon>Bacteria</taxon>
        <taxon>Bacillati</taxon>
        <taxon>Actinomycetota</taxon>
        <taxon>Actinomycetes</taxon>
        <taxon>Propionibacteriales</taxon>
        <taxon>Nocardioidaceae</taxon>
        <taxon>Nocardioides</taxon>
    </lineage>
</organism>
<evidence type="ECO:0000256" key="9">
    <source>
        <dbReference type="ARBA" id="ARBA00023204"/>
    </source>
</evidence>
<dbReference type="InterPro" id="IPR038726">
    <property type="entry name" value="PDDEXK_AddAB-type"/>
</dbReference>
<dbReference type="Pfam" id="PF12705">
    <property type="entry name" value="PDDEXK_1"/>
    <property type="match status" value="1"/>
</dbReference>
<dbReference type="Gene3D" id="3.90.320.10">
    <property type="match status" value="1"/>
</dbReference>
<dbReference type="InterPro" id="IPR011604">
    <property type="entry name" value="PDDEXK-like_dom_sf"/>
</dbReference>